<accession>A0ABY4D343</accession>
<evidence type="ECO:0000259" key="6">
    <source>
        <dbReference type="Pfam" id="PF14905"/>
    </source>
</evidence>
<dbReference type="SUPFAM" id="SSF56935">
    <property type="entry name" value="Porins"/>
    <property type="match status" value="1"/>
</dbReference>
<name>A0ABY4D343_9BACT</name>
<keyword evidence="8" id="KW-1185">Reference proteome</keyword>
<dbReference type="Gene3D" id="2.60.40.1120">
    <property type="entry name" value="Carboxypeptidase-like, regulatory domain"/>
    <property type="match status" value="1"/>
</dbReference>
<dbReference type="Proteomes" id="UP000831113">
    <property type="component" value="Chromosome"/>
</dbReference>
<reference evidence="7 8" key="1">
    <citation type="submission" date="2022-03" db="EMBL/GenBank/DDBJ databases">
        <title>Hymenobactersp. isolated from the air.</title>
        <authorList>
            <person name="Won M."/>
            <person name="Kwon S.-W."/>
        </authorList>
    </citation>
    <scope>NUCLEOTIDE SEQUENCE [LARGE SCALE GENOMIC DNA]</scope>
    <source>
        <strain evidence="7 8">KACC 21982</strain>
    </source>
</reference>
<comment type="subcellular location">
    <subcellularLocation>
        <location evidence="1">Cell outer membrane</location>
    </subcellularLocation>
</comment>
<evidence type="ECO:0000256" key="1">
    <source>
        <dbReference type="ARBA" id="ARBA00004442"/>
    </source>
</evidence>
<evidence type="ECO:0000256" key="4">
    <source>
        <dbReference type="SAM" id="SignalP"/>
    </source>
</evidence>
<evidence type="ECO:0000313" key="7">
    <source>
        <dbReference type="EMBL" id="UOG76452.1"/>
    </source>
</evidence>
<dbReference type="InterPro" id="IPR041700">
    <property type="entry name" value="OMP_b-brl_3"/>
</dbReference>
<dbReference type="PANTHER" id="PTHR40980">
    <property type="entry name" value="PLUG DOMAIN-CONTAINING PROTEIN"/>
    <property type="match status" value="1"/>
</dbReference>
<dbReference type="Pfam" id="PF13620">
    <property type="entry name" value="CarboxypepD_reg"/>
    <property type="match status" value="1"/>
</dbReference>
<dbReference type="PANTHER" id="PTHR40980:SF4">
    <property type="entry name" value="TONB-DEPENDENT RECEPTOR-LIKE BETA-BARREL DOMAIN-CONTAINING PROTEIN"/>
    <property type="match status" value="1"/>
</dbReference>
<feature type="domain" description="TonB-dependent receptor plug" evidence="5">
    <location>
        <begin position="142"/>
        <end position="232"/>
    </location>
</feature>
<dbReference type="SUPFAM" id="SSF49464">
    <property type="entry name" value="Carboxypeptidase regulatory domain-like"/>
    <property type="match status" value="1"/>
</dbReference>
<feature type="signal peptide" evidence="4">
    <location>
        <begin position="1"/>
        <end position="29"/>
    </location>
</feature>
<keyword evidence="7" id="KW-0675">Receptor</keyword>
<dbReference type="InterPro" id="IPR036942">
    <property type="entry name" value="Beta-barrel_TonB_sf"/>
</dbReference>
<feature type="chain" id="PRO_5047508423" evidence="4">
    <location>
        <begin position="30"/>
        <end position="824"/>
    </location>
</feature>
<feature type="domain" description="Outer membrane protein beta-barrel" evidence="6">
    <location>
        <begin position="404"/>
        <end position="798"/>
    </location>
</feature>
<keyword evidence="3" id="KW-0998">Cell outer membrane</keyword>
<dbReference type="RefSeq" id="WP_243801376.1">
    <property type="nucleotide sequence ID" value="NZ_CP094669.1"/>
</dbReference>
<organism evidence="7 8">
    <name type="scientific">Hymenobacter tibetensis</name>
    <dbReference type="NCBI Taxonomy" id="497967"/>
    <lineage>
        <taxon>Bacteria</taxon>
        <taxon>Pseudomonadati</taxon>
        <taxon>Bacteroidota</taxon>
        <taxon>Cytophagia</taxon>
        <taxon>Cytophagales</taxon>
        <taxon>Hymenobacteraceae</taxon>
        <taxon>Hymenobacter</taxon>
    </lineage>
</organism>
<dbReference type="InterPro" id="IPR012910">
    <property type="entry name" value="Plug_dom"/>
</dbReference>
<dbReference type="InterPro" id="IPR008969">
    <property type="entry name" value="CarboxyPept-like_regulatory"/>
</dbReference>
<dbReference type="Pfam" id="PF14905">
    <property type="entry name" value="OMP_b-brl_3"/>
    <property type="match status" value="1"/>
</dbReference>
<dbReference type="Gene3D" id="2.170.130.10">
    <property type="entry name" value="TonB-dependent receptor, plug domain"/>
    <property type="match status" value="1"/>
</dbReference>
<evidence type="ECO:0000259" key="5">
    <source>
        <dbReference type="Pfam" id="PF07715"/>
    </source>
</evidence>
<evidence type="ECO:0000256" key="2">
    <source>
        <dbReference type="ARBA" id="ARBA00023136"/>
    </source>
</evidence>
<gene>
    <name evidence="7" type="ORF">MTX78_07585</name>
</gene>
<protein>
    <submittedName>
        <fullName evidence="7">TonB-dependent receptor</fullName>
    </submittedName>
</protein>
<evidence type="ECO:0000313" key="8">
    <source>
        <dbReference type="Proteomes" id="UP000831113"/>
    </source>
</evidence>
<dbReference type="InterPro" id="IPR037066">
    <property type="entry name" value="Plug_dom_sf"/>
</dbReference>
<proteinExistence type="predicted"/>
<sequence>MKPQLLPHFSLQSGLLLLLVAGSGPGAHAQSVLTISGSVRTAAGAPLEFTTITLHHAADSAVVRTGFSNDKGAFELAQTAAGRYVVSAAQVGFVRQWSKPFEVAAQPVLLPTLTLPASGATALKEVTVVGQRPLFERLADRTVVNVEGSTLAAGNSSLDVLTRAPGVTVDSNNNLSLGGKQGVLVLIDGKRQPMTGTELADYLRALPSEQLKNIELISNPPAKYEAQGSAGIIAINLRKDQRQGTNGTVNTSYGRSQYGKFTSGLTLNHRHKNLNLFGSYAYANRNGVEKLNINRNFYQGEGQERTLASRITQASVQDFSNHSHTWKAGADYTLSERTVLGAVASGLDNQAPLRESTTRTSLFNEKSSLTEAYRAVSVRGFNSPNVAANLNFKHTFLPDSSGSRELTADADYARYTSRRPQNLTTFFELSGRPPVLLSGDQRGELTIQSAKVDYTHPLSKTTRLEAGAKISQVYSDNDVRFTETVNGETTLDLGRTNHFQYDEHITAAYLSFNQTRGKLNVQAGLRGEQTKATGQQLMATGDNGSFRRSYTQLFPSAGLKQTLNDRHEVSLSVSRRIDRPSYGQLNPFRVIIDATTSGAGNPNLRPQTSYNFEAGHTYKQKFSASLRYSTTDQPIINVVQPESDSTVVAKPVNLGRQQHMGVTLTIPVELATWWSMHNTGVFYHNQFVGSIAGTSLDAGRSSFNFTSNSSFTLSKTWSAELNARYQAKDRYGFFLVKPYGQLTLGIQKSVWDRKGTIKLNVADLLYTRKIRATSTYDNYAERIYQRNDSRVATLSFSYRFGNDKVAPTRRRAGGAEEEKNRAGQ</sequence>
<dbReference type="Pfam" id="PF07715">
    <property type="entry name" value="Plug"/>
    <property type="match status" value="1"/>
</dbReference>
<keyword evidence="2" id="KW-0472">Membrane</keyword>
<keyword evidence="4" id="KW-0732">Signal</keyword>
<dbReference type="EMBL" id="CP094669">
    <property type="protein sequence ID" value="UOG76452.1"/>
    <property type="molecule type" value="Genomic_DNA"/>
</dbReference>
<evidence type="ECO:0000256" key="3">
    <source>
        <dbReference type="ARBA" id="ARBA00023237"/>
    </source>
</evidence>
<dbReference type="Gene3D" id="2.40.170.20">
    <property type="entry name" value="TonB-dependent receptor, beta-barrel domain"/>
    <property type="match status" value="1"/>
</dbReference>